<organism evidence="1 2">
    <name type="scientific">Nitrogeniibacter mangrovi</name>
    <dbReference type="NCBI Taxonomy" id="2016596"/>
    <lineage>
        <taxon>Bacteria</taxon>
        <taxon>Pseudomonadati</taxon>
        <taxon>Pseudomonadota</taxon>
        <taxon>Betaproteobacteria</taxon>
        <taxon>Rhodocyclales</taxon>
        <taxon>Zoogloeaceae</taxon>
        <taxon>Nitrogeniibacter</taxon>
    </lineage>
</organism>
<dbReference type="AlphaFoldDB" id="A0A6C1B0E1"/>
<dbReference type="KEGG" id="azq:G3580_05130"/>
<evidence type="ECO:0000313" key="1">
    <source>
        <dbReference type="EMBL" id="QID17076.1"/>
    </source>
</evidence>
<dbReference type="Pfam" id="PF07103">
    <property type="entry name" value="DUF1365"/>
    <property type="match status" value="1"/>
</dbReference>
<protein>
    <submittedName>
        <fullName evidence="1">DUF1365 domain-containing protein</fullName>
    </submittedName>
</protein>
<reference evidence="1 2" key="1">
    <citation type="submission" date="2020-02" db="EMBL/GenBank/DDBJ databases">
        <title>Nitrogenibacter mangrovi gen. nov., sp. nov. isolated from mangrove sediment, a denitrifying betaproteobacterium.</title>
        <authorList>
            <person name="Liao H."/>
            <person name="Tian Y."/>
        </authorList>
    </citation>
    <scope>NUCLEOTIDE SEQUENCE [LARGE SCALE GENOMIC DNA]</scope>
    <source>
        <strain evidence="1 2">M9-3-2</strain>
    </source>
</reference>
<dbReference type="Proteomes" id="UP000501991">
    <property type="component" value="Chromosome"/>
</dbReference>
<dbReference type="RefSeq" id="WP_173764241.1">
    <property type="nucleotide sequence ID" value="NZ_CP048836.1"/>
</dbReference>
<gene>
    <name evidence="1" type="ORF">G3580_05130</name>
</gene>
<sequence>MSADISFLAPSVGFGLVAHHRHQPCAHGFHYPVAFLRMPLSAWDRVRVPLLGVDRAHVFSLNRRDHGPRDGSDLARWIGAVLRAHRLTAACDGEVVLQTFPRMFGYVFNPVSFWFCHDRGGALRAVLAEVNNTFGERHGYLVAHEDGAPIRAGEELTARKCFHVSPFFPVSGEYRFRFVLAEGCSRVHVDLWAAGQCQLSTVIDGRLEPLARPAMWRWLGRFPFMTLGVMVRIHLQAFRLWRKRVRFFRKPLPPVKEIST</sequence>
<proteinExistence type="predicted"/>
<dbReference type="EMBL" id="CP048836">
    <property type="protein sequence ID" value="QID17076.1"/>
    <property type="molecule type" value="Genomic_DNA"/>
</dbReference>
<keyword evidence="2" id="KW-1185">Reference proteome</keyword>
<dbReference type="PANTHER" id="PTHR33973:SF4">
    <property type="entry name" value="OS07G0153300 PROTEIN"/>
    <property type="match status" value="1"/>
</dbReference>
<dbReference type="InterPro" id="IPR010775">
    <property type="entry name" value="DUF1365"/>
</dbReference>
<name>A0A6C1B0E1_9RHOO</name>
<accession>A0A6C1B0E1</accession>
<evidence type="ECO:0000313" key="2">
    <source>
        <dbReference type="Proteomes" id="UP000501991"/>
    </source>
</evidence>
<dbReference type="PANTHER" id="PTHR33973">
    <property type="entry name" value="OS07G0153300 PROTEIN"/>
    <property type="match status" value="1"/>
</dbReference>